<gene>
    <name evidence="2" type="ORF">MUK42_35684</name>
</gene>
<reference evidence="2" key="1">
    <citation type="submission" date="2022-05" db="EMBL/GenBank/DDBJ databases">
        <title>The Musa troglodytarum L. genome provides insights into the mechanism of non-climacteric behaviour and enrichment of carotenoids.</title>
        <authorList>
            <person name="Wang J."/>
        </authorList>
    </citation>
    <scope>NUCLEOTIDE SEQUENCE</scope>
    <source>
        <tissue evidence="2">Leaf</tissue>
    </source>
</reference>
<organism evidence="2 3">
    <name type="scientific">Musa troglodytarum</name>
    <name type="common">fe'i banana</name>
    <dbReference type="NCBI Taxonomy" id="320322"/>
    <lineage>
        <taxon>Eukaryota</taxon>
        <taxon>Viridiplantae</taxon>
        <taxon>Streptophyta</taxon>
        <taxon>Embryophyta</taxon>
        <taxon>Tracheophyta</taxon>
        <taxon>Spermatophyta</taxon>
        <taxon>Magnoliopsida</taxon>
        <taxon>Liliopsida</taxon>
        <taxon>Zingiberales</taxon>
        <taxon>Musaceae</taxon>
        <taxon>Musa</taxon>
    </lineage>
</organism>
<name>A0A9E7H3X0_9LILI</name>
<sequence length="70" mass="7589">MECPVAENNKRKGRRPPLRRGQVKARILGSLVRAVIPNAFRKGEKAKEDGGSSADITPTLSGYSSSYEGE</sequence>
<feature type="region of interest" description="Disordered" evidence="1">
    <location>
        <begin position="1"/>
        <end position="22"/>
    </location>
</feature>
<evidence type="ECO:0000256" key="1">
    <source>
        <dbReference type="SAM" id="MobiDB-lite"/>
    </source>
</evidence>
<accession>A0A9E7H3X0</accession>
<dbReference type="EMBL" id="CP097510">
    <property type="protein sequence ID" value="URE24268.1"/>
    <property type="molecule type" value="Genomic_DNA"/>
</dbReference>
<feature type="compositionally biased region" description="Polar residues" evidence="1">
    <location>
        <begin position="54"/>
        <end position="70"/>
    </location>
</feature>
<dbReference type="AlphaFoldDB" id="A0A9E7H3X0"/>
<proteinExistence type="predicted"/>
<feature type="region of interest" description="Disordered" evidence="1">
    <location>
        <begin position="40"/>
        <end position="70"/>
    </location>
</feature>
<evidence type="ECO:0000313" key="3">
    <source>
        <dbReference type="Proteomes" id="UP001055439"/>
    </source>
</evidence>
<feature type="compositionally biased region" description="Basic residues" evidence="1">
    <location>
        <begin position="11"/>
        <end position="22"/>
    </location>
</feature>
<keyword evidence="3" id="KW-1185">Reference proteome</keyword>
<protein>
    <submittedName>
        <fullName evidence="2">Uncharacterized protein</fullName>
    </submittedName>
</protein>
<dbReference type="Proteomes" id="UP001055439">
    <property type="component" value="Chromosome 8"/>
</dbReference>
<feature type="compositionally biased region" description="Basic and acidic residues" evidence="1">
    <location>
        <begin position="41"/>
        <end position="50"/>
    </location>
</feature>
<evidence type="ECO:0000313" key="2">
    <source>
        <dbReference type="EMBL" id="URE24268.1"/>
    </source>
</evidence>